<feature type="compositionally biased region" description="Low complexity" evidence="1">
    <location>
        <begin position="238"/>
        <end position="253"/>
    </location>
</feature>
<proteinExistence type="predicted"/>
<dbReference type="Gramene" id="TraesCS4B03G0882600.2">
    <property type="protein sequence ID" value="TraesCS4B03G0882600.2.CDS"/>
    <property type="gene ID" value="TraesCS4B03G0882600"/>
</dbReference>
<feature type="compositionally biased region" description="Basic and acidic residues" evidence="1">
    <location>
        <begin position="185"/>
        <end position="195"/>
    </location>
</feature>
<sequence length="286" mass="31995">GEAGAGDVRVRGLHAGRGQQQLPAGAERAQGQHAPQRRRLPRRRPGDGAVQQRLPRCRLHRNETGTEGEPAGVPVARATPHRPAPQRSRHRRELCFCRSRHPGLNQRGEQYPTVEAGAVHGVNQGRHGGQGGQSRGAPPALEVLLPLQRRQQRHLRVRGRAGRRRRALRQTHLRLLRGHHGPVRHGREEVRDHQRGASGLRAGGAGAQRDWRVQRRAQPAVGRLQRQAQVPHGRPRRPAAGPRLLPRRQLQPLASHLRQPGGIRVREHRQRVLREWEDGGGQRLTA</sequence>
<dbReference type="Proteomes" id="UP000019116">
    <property type="component" value="Chromosome 4B"/>
</dbReference>
<organism evidence="2">
    <name type="scientific">Triticum aestivum</name>
    <name type="common">Wheat</name>
    <dbReference type="NCBI Taxonomy" id="4565"/>
    <lineage>
        <taxon>Eukaryota</taxon>
        <taxon>Viridiplantae</taxon>
        <taxon>Streptophyta</taxon>
        <taxon>Embryophyta</taxon>
        <taxon>Tracheophyta</taxon>
        <taxon>Spermatophyta</taxon>
        <taxon>Magnoliopsida</taxon>
        <taxon>Liliopsida</taxon>
        <taxon>Poales</taxon>
        <taxon>Poaceae</taxon>
        <taxon>BOP clade</taxon>
        <taxon>Pooideae</taxon>
        <taxon>Triticodae</taxon>
        <taxon>Triticeae</taxon>
        <taxon>Triticinae</taxon>
        <taxon>Triticum</taxon>
    </lineage>
</organism>
<feature type="region of interest" description="Disordered" evidence="1">
    <location>
        <begin position="1"/>
        <end position="91"/>
    </location>
</feature>
<dbReference type="AlphaFoldDB" id="A0A3B6IYJ8"/>
<feature type="region of interest" description="Disordered" evidence="1">
    <location>
        <begin position="178"/>
        <end position="266"/>
    </location>
</feature>
<evidence type="ECO:0000313" key="3">
    <source>
        <dbReference type="Proteomes" id="UP000019116"/>
    </source>
</evidence>
<accession>A0A3B6IYJ8</accession>
<protein>
    <submittedName>
        <fullName evidence="2">Uncharacterized protein</fullName>
    </submittedName>
</protein>
<keyword evidence="3" id="KW-1185">Reference proteome</keyword>
<dbReference type="Gramene" id="TraesCS4B02G339300.2">
    <property type="protein sequence ID" value="TraesCS4B02G339300.2"/>
    <property type="gene ID" value="TraesCS4B02G339300"/>
</dbReference>
<reference evidence="2" key="2">
    <citation type="submission" date="2018-10" db="UniProtKB">
        <authorList>
            <consortium name="EnsemblPlants"/>
        </authorList>
    </citation>
    <scope>IDENTIFICATION</scope>
</reference>
<evidence type="ECO:0000313" key="2">
    <source>
        <dbReference type="EnsemblPlants" id="TraesCS4B02G339300.2"/>
    </source>
</evidence>
<evidence type="ECO:0000256" key="1">
    <source>
        <dbReference type="SAM" id="MobiDB-lite"/>
    </source>
</evidence>
<reference evidence="2" key="1">
    <citation type="submission" date="2018-08" db="EMBL/GenBank/DDBJ databases">
        <authorList>
            <person name="Rossello M."/>
        </authorList>
    </citation>
    <scope>NUCLEOTIDE SEQUENCE [LARGE SCALE GENOMIC DNA]</scope>
    <source>
        <strain evidence="2">cv. Chinese Spring</strain>
    </source>
</reference>
<dbReference type="EnsemblPlants" id="TraesCS4B02G339300.2">
    <property type="protein sequence ID" value="TraesCS4B02G339300.2"/>
    <property type="gene ID" value="TraesCS4B02G339300"/>
</dbReference>
<dbReference type="OrthoDB" id="1600564at2759"/>
<name>A0A3B6IYJ8_WHEAT</name>